<organism evidence="4">
    <name type="scientific">Phaffia rhodozyma</name>
    <name type="common">Yeast</name>
    <name type="synonym">Xanthophyllomyces dendrorhous</name>
    <dbReference type="NCBI Taxonomy" id="264483"/>
    <lineage>
        <taxon>Eukaryota</taxon>
        <taxon>Fungi</taxon>
        <taxon>Dikarya</taxon>
        <taxon>Basidiomycota</taxon>
        <taxon>Agaricomycotina</taxon>
        <taxon>Tremellomycetes</taxon>
        <taxon>Cystofilobasidiales</taxon>
        <taxon>Mrakiaceae</taxon>
        <taxon>Phaffia</taxon>
    </lineage>
</organism>
<feature type="region of interest" description="Disordered" evidence="1">
    <location>
        <begin position="319"/>
        <end position="440"/>
    </location>
</feature>
<evidence type="ECO:0000256" key="1">
    <source>
        <dbReference type="SAM" id="MobiDB-lite"/>
    </source>
</evidence>
<name>A0A0F7SWN0_PHARH</name>
<evidence type="ECO:0000256" key="2">
    <source>
        <dbReference type="SAM" id="Phobius"/>
    </source>
</evidence>
<feature type="compositionally biased region" description="Polar residues" evidence="1">
    <location>
        <begin position="497"/>
        <end position="510"/>
    </location>
</feature>
<evidence type="ECO:0000256" key="3">
    <source>
        <dbReference type="SAM" id="SignalP"/>
    </source>
</evidence>
<feature type="compositionally biased region" description="Basic and acidic residues" evidence="1">
    <location>
        <begin position="589"/>
        <end position="598"/>
    </location>
</feature>
<proteinExistence type="predicted"/>
<feature type="compositionally biased region" description="Basic and acidic residues" evidence="1">
    <location>
        <begin position="610"/>
        <end position="619"/>
    </location>
</feature>
<keyword evidence="3" id="KW-0732">Signal</keyword>
<evidence type="ECO:0000313" key="4">
    <source>
        <dbReference type="EMBL" id="CED85174.1"/>
    </source>
</evidence>
<feature type="region of interest" description="Disordered" evidence="1">
    <location>
        <begin position="225"/>
        <end position="267"/>
    </location>
</feature>
<sequence length="619" mass="66260">MASASVSRAFLPVLAVTLVVLPIVQAFTFTFNNTIPSVCDRVLVEWSGGSPPFKLLIIPAYDYPSEITLSNSTWDSSDSTGSYIWDANYPVGTRYVAVMSDSNGLATGGVSSIMTIQSTPQTESCTIRSEKADFFFYLDPESGSVNQCDTLGIGWTNNATNPVQLIGVIPNGNAFVLPATDLYWNWTVNIRSSTTYILTMLDAGPVGNGGSSNFLTVGSSTDSSCLDAASPSQTPGSTWGTPEGKAATTAKAPSSTKTSKSSESSTPRKGIVFSTGVIAGIVVAALLGLVGLQLFIFWYFCGNRFRRTLVFDKKHEGDVVGQPVTSSGRRKLFGRKDGDVSSFQPDPYIADPSPSTPSGSNGMGPKNGRRNLLLLDDGDETGESNDPFTDEQGYMYPGSARMYRRGSDQSASGNSDGHLLVGTEGGSRSANGSRSMDYLREGPLGTELQSISSPLISHPPLSLSGFSTSHSLAVYPPYTDSDPSPSSPTYASYSNLTSASSYPTDSSVPFSPSDHCRPGSDRATITPSVVRQTKAMMALSNSDREPPDEADRIHSMSGYVRHRDAGPVETDGPPELEGEMVELPPMYDEIQRGREDRHRGRTNGGEVEVEQVRRPSREE</sequence>
<feature type="transmembrane region" description="Helical" evidence="2">
    <location>
        <begin position="271"/>
        <end position="300"/>
    </location>
</feature>
<reference evidence="4" key="1">
    <citation type="submission" date="2014-08" db="EMBL/GenBank/DDBJ databases">
        <authorList>
            <person name="Sharma Rahul"/>
            <person name="Thines Marco"/>
        </authorList>
    </citation>
    <scope>NUCLEOTIDE SEQUENCE</scope>
</reference>
<dbReference type="PANTHER" id="PTHR37487:SF3">
    <property type="entry name" value="CLEAVAGE_POLYADENYLATION SPECIFICITY FACTOR A SUBUNIT N-TERMINAL DOMAIN-CONTAINING PROTEIN"/>
    <property type="match status" value="1"/>
</dbReference>
<keyword evidence="2" id="KW-0472">Membrane</keyword>
<feature type="compositionally biased region" description="Polar residues" evidence="1">
    <location>
        <begin position="225"/>
        <end position="240"/>
    </location>
</feature>
<dbReference type="EMBL" id="LN483332">
    <property type="protein sequence ID" value="CED85174.1"/>
    <property type="molecule type" value="Genomic_DNA"/>
</dbReference>
<keyword evidence="2" id="KW-0812">Transmembrane</keyword>
<dbReference type="PANTHER" id="PTHR37487">
    <property type="entry name" value="CHROMOSOME 1, WHOLE GENOME SHOTGUN SEQUENCE"/>
    <property type="match status" value="1"/>
</dbReference>
<keyword evidence="2" id="KW-1133">Transmembrane helix</keyword>
<protein>
    <submittedName>
        <fullName evidence="4">Uncharacterized protein</fullName>
    </submittedName>
</protein>
<dbReference type="AlphaFoldDB" id="A0A0F7SWN0"/>
<feature type="region of interest" description="Disordered" evidence="1">
    <location>
        <begin position="560"/>
        <end position="619"/>
    </location>
</feature>
<feature type="chain" id="PRO_5002522120" evidence="3">
    <location>
        <begin position="27"/>
        <end position="619"/>
    </location>
</feature>
<feature type="signal peptide" evidence="3">
    <location>
        <begin position="1"/>
        <end position="26"/>
    </location>
</feature>
<feature type="region of interest" description="Disordered" evidence="1">
    <location>
        <begin position="497"/>
        <end position="529"/>
    </location>
</feature>
<feature type="compositionally biased region" description="Low complexity" evidence="1">
    <location>
        <begin position="245"/>
        <end position="265"/>
    </location>
</feature>
<accession>A0A0F7SWN0</accession>